<proteinExistence type="predicted"/>
<protein>
    <submittedName>
        <fullName evidence="1">Uncharacterized protein</fullName>
    </submittedName>
</protein>
<evidence type="ECO:0000313" key="2">
    <source>
        <dbReference type="Proteomes" id="UP000324222"/>
    </source>
</evidence>
<dbReference type="Proteomes" id="UP000324222">
    <property type="component" value="Unassembled WGS sequence"/>
</dbReference>
<reference evidence="1 2" key="1">
    <citation type="submission" date="2019-05" db="EMBL/GenBank/DDBJ databases">
        <title>Another draft genome of Portunus trituberculatus and its Hox gene families provides insights of decapod evolution.</title>
        <authorList>
            <person name="Jeong J.-H."/>
            <person name="Song I."/>
            <person name="Kim S."/>
            <person name="Choi T."/>
            <person name="Kim D."/>
            <person name="Ryu S."/>
            <person name="Kim W."/>
        </authorList>
    </citation>
    <scope>NUCLEOTIDE SEQUENCE [LARGE SCALE GENOMIC DNA]</scope>
    <source>
        <tissue evidence="1">Muscle</tissue>
    </source>
</reference>
<organism evidence="1 2">
    <name type="scientific">Portunus trituberculatus</name>
    <name type="common">Swimming crab</name>
    <name type="synonym">Neptunus trituberculatus</name>
    <dbReference type="NCBI Taxonomy" id="210409"/>
    <lineage>
        <taxon>Eukaryota</taxon>
        <taxon>Metazoa</taxon>
        <taxon>Ecdysozoa</taxon>
        <taxon>Arthropoda</taxon>
        <taxon>Crustacea</taxon>
        <taxon>Multicrustacea</taxon>
        <taxon>Malacostraca</taxon>
        <taxon>Eumalacostraca</taxon>
        <taxon>Eucarida</taxon>
        <taxon>Decapoda</taxon>
        <taxon>Pleocyemata</taxon>
        <taxon>Brachyura</taxon>
        <taxon>Eubrachyura</taxon>
        <taxon>Portunoidea</taxon>
        <taxon>Portunidae</taxon>
        <taxon>Portuninae</taxon>
        <taxon>Portunus</taxon>
    </lineage>
</organism>
<dbReference type="EMBL" id="VSRR010021904">
    <property type="protein sequence ID" value="MPC64304.1"/>
    <property type="molecule type" value="Genomic_DNA"/>
</dbReference>
<dbReference type="AlphaFoldDB" id="A0A5B7H622"/>
<keyword evidence="2" id="KW-1185">Reference proteome</keyword>
<sequence length="51" mass="5288">MTSGILWAYLLISRVRDSIVGERSCLPSHSATGQNLVATSHKLAGGSSDGS</sequence>
<comment type="caution">
    <text evidence="1">The sequence shown here is derived from an EMBL/GenBank/DDBJ whole genome shotgun (WGS) entry which is preliminary data.</text>
</comment>
<gene>
    <name evidence="1" type="ORF">E2C01_058416</name>
</gene>
<accession>A0A5B7H622</accession>
<evidence type="ECO:0000313" key="1">
    <source>
        <dbReference type="EMBL" id="MPC64304.1"/>
    </source>
</evidence>
<name>A0A5B7H622_PORTR</name>